<keyword evidence="1 6" id="KW-0963">Cytoplasm</keyword>
<evidence type="ECO:0000313" key="8">
    <source>
        <dbReference type="Proteomes" id="UP000182108"/>
    </source>
</evidence>
<dbReference type="SUPFAM" id="SSF53335">
    <property type="entry name" value="S-adenosyl-L-methionine-dependent methyltransferases"/>
    <property type="match status" value="1"/>
</dbReference>
<comment type="catalytic activity">
    <reaction evidence="6">
        <text>guanosine(527) in 16S rRNA + S-adenosyl-L-methionine = N(7)-methylguanosine(527) in 16S rRNA + S-adenosyl-L-homocysteine</text>
        <dbReference type="Rhea" id="RHEA:42732"/>
        <dbReference type="Rhea" id="RHEA-COMP:10209"/>
        <dbReference type="Rhea" id="RHEA-COMP:10210"/>
        <dbReference type="ChEBI" id="CHEBI:57856"/>
        <dbReference type="ChEBI" id="CHEBI:59789"/>
        <dbReference type="ChEBI" id="CHEBI:74269"/>
        <dbReference type="ChEBI" id="CHEBI:74480"/>
        <dbReference type="EC" id="2.1.1.170"/>
    </reaction>
</comment>
<dbReference type="CDD" id="cd02440">
    <property type="entry name" value="AdoMet_MTases"/>
    <property type="match status" value="1"/>
</dbReference>
<evidence type="ECO:0000256" key="3">
    <source>
        <dbReference type="ARBA" id="ARBA00022603"/>
    </source>
</evidence>
<dbReference type="AlphaFoldDB" id="A0A0K6IV75"/>
<dbReference type="EC" id="2.1.1.170" evidence="6"/>
<keyword evidence="5 6" id="KW-0949">S-adenosyl-L-methionine</keyword>
<comment type="similarity">
    <text evidence="6">Belongs to the methyltransferase superfamily. RNA methyltransferase RsmG family.</text>
</comment>
<keyword evidence="2 6" id="KW-0698">rRNA processing</keyword>
<feature type="binding site" evidence="6">
    <location>
        <position position="87"/>
    </location>
    <ligand>
        <name>S-adenosyl-L-methionine</name>
        <dbReference type="ChEBI" id="CHEBI:59789"/>
    </ligand>
</feature>
<feature type="binding site" evidence="6">
    <location>
        <position position="92"/>
    </location>
    <ligand>
        <name>S-adenosyl-L-methionine</name>
        <dbReference type="ChEBI" id="CHEBI:59789"/>
    </ligand>
</feature>
<evidence type="ECO:0000313" key="7">
    <source>
        <dbReference type="EMBL" id="CUB06974.1"/>
    </source>
</evidence>
<keyword evidence="4 6" id="KW-0808">Transferase</keyword>
<evidence type="ECO:0000256" key="2">
    <source>
        <dbReference type="ARBA" id="ARBA00022552"/>
    </source>
</evidence>
<sequence>MSPRAPSSQDEAAARALLEEGVAVLGLSLPATTLEALWRYAGLLVKWNRVYNLTAITRLEEVVTHHLLDALAVWPWVRQERVLVDVGSGAGLPGIVLALAAQAEGRPLEVHSLDAVAKKIAFQRQVAIELGLKGFHPWHERIERWQPPAPISGIISRAFARFDEFIALTRHLLPPGGRWYAMKGPRHEEELAGLPEDVAVRVVPLEVPGLAEARHLVIGELR</sequence>
<gene>
    <name evidence="6" type="primary">rsmG</name>
    <name evidence="7" type="ORF">Ga0061068_104137</name>
</gene>
<dbReference type="PIRSF" id="PIRSF003078">
    <property type="entry name" value="GidB"/>
    <property type="match status" value="1"/>
</dbReference>
<dbReference type="RefSeq" id="WP_055423327.1">
    <property type="nucleotide sequence ID" value="NZ_CYHH01000004.1"/>
</dbReference>
<name>A0A0K6IV75_9PROT</name>
<dbReference type="Gene3D" id="3.40.50.150">
    <property type="entry name" value="Vaccinia Virus protein VP39"/>
    <property type="match status" value="1"/>
</dbReference>
<evidence type="ECO:0000256" key="4">
    <source>
        <dbReference type="ARBA" id="ARBA00022679"/>
    </source>
</evidence>
<reference evidence="8" key="1">
    <citation type="submission" date="2015-08" db="EMBL/GenBank/DDBJ databases">
        <authorList>
            <person name="Babu N.S."/>
            <person name="Beckwith C.J."/>
            <person name="Beseler K.G."/>
            <person name="Brison A."/>
            <person name="Carone J.V."/>
            <person name="Caskin T.P."/>
            <person name="Diamond M."/>
            <person name="Durham M.E."/>
            <person name="Foxe J.M."/>
            <person name="Go M."/>
            <person name="Henderson B.A."/>
            <person name="Jones I.B."/>
            <person name="McGettigan J.A."/>
            <person name="Micheletti S.J."/>
            <person name="Nasrallah M.E."/>
            <person name="Ortiz D."/>
            <person name="Piller C.R."/>
            <person name="Privatt S.R."/>
            <person name="Schneider S.L."/>
            <person name="Sharp S."/>
            <person name="Smith T.C."/>
            <person name="Stanton J.D."/>
            <person name="Ullery H.E."/>
            <person name="Wilson R.J."/>
            <person name="Serrano M.G."/>
            <person name="Buck G."/>
            <person name="Lee V."/>
            <person name="Wang Y."/>
            <person name="Carvalho R."/>
            <person name="Voegtly L."/>
            <person name="Shi R."/>
            <person name="Duckworth R."/>
            <person name="Johnson A."/>
            <person name="Loviza R."/>
            <person name="Walstead R."/>
            <person name="Shah Z."/>
            <person name="Kiflezghi M."/>
            <person name="Wade K."/>
            <person name="Ball S.L."/>
            <person name="Bradley K.W."/>
            <person name="Asai D.J."/>
            <person name="Bowman C.A."/>
            <person name="Russell D.A."/>
            <person name="Pope W.H."/>
            <person name="Jacobs-Sera D."/>
            <person name="Hendrix R.W."/>
            <person name="Hatfull G.F."/>
        </authorList>
    </citation>
    <scope>NUCLEOTIDE SEQUENCE [LARGE SCALE GENOMIC DNA]</scope>
    <source>
        <strain evidence="8">JCM 19170</strain>
    </source>
</reference>
<accession>A0A0K6IV75</accession>
<feature type="binding site" evidence="6">
    <location>
        <begin position="142"/>
        <end position="143"/>
    </location>
    <ligand>
        <name>S-adenosyl-L-methionine</name>
        <dbReference type="ChEBI" id="CHEBI:59789"/>
    </ligand>
</feature>
<proteinExistence type="inferred from homology"/>
<keyword evidence="8" id="KW-1185">Reference proteome</keyword>
<comment type="function">
    <text evidence="6">Specifically methylates the N7 position of guanine in position 527 of 16S rRNA.</text>
</comment>
<comment type="caution">
    <text evidence="6">Lacks conserved residue(s) required for the propagation of feature annotation.</text>
</comment>
<dbReference type="PANTHER" id="PTHR31760">
    <property type="entry name" value="S-ADENOSYL-L-METHIONINE-DEPENDENT METHYLTRANSFERASES SUPERFAMILY PROTEIN"/>
    <property type="match status" value="1"/>
</dbReference>
<feature type="binding site" evidence="6">
    <location>
        <position position="157"/>
    </location>
    <ligand>
        <name>S-adenosyl-L-methionine</name>
        <dbReference type="ChEBI" id="CHEBI:59789"/>
    </ligand>
</feature>
<dbReference type="Pfam" id="PF02527">
    <property type="entry name" value="GidB"/>
    <property type="match status" value="1"/>
</dbReference>
<dbReference type="GO" id="GO:0070043">
    <property type="term" value="F:rRNA (guanine-N7-)-methyltransferase activity"/>
    <property type="evidence" value="ECO:0007669"/>
    <property type="project" value="UniProtKB-UniRule"/>
</dbReference>
<dbReference type="OrthoDB" id="5296724at2"/>
<organism evidence="7 8">
    <name type="scientific">Tepidiphilus thermophilus</name>
    <dbReference type="NCBI Taxonomy" id="876478"/>
    <lineage>
        <taxon>Bacteria</taxon>
        <taxon>Pseudomonadati</taxon>
        <taxon>Pseudomonadota</taxon>
        <taxon>Hydrogenophilia</taxon>
        <taxon>Hydrogenophilales</taxon>
        <taxon>Hydrogenophilaceae</taxon>
        <taxon>Tepidiphilus</taxon>
    </lineage>
</organism>
<dbReference type="EMBL" id="CYHH01000004">
    <property type="protein sequence ID" value="CUB06974.1"/>
    <property type="molecule type" value="Genomic_DNA"/>
</dbReference>
<comment type="subcellular location">
    <subcellularLocation>
        <location evidence="6">Cytoplasm</location>
    </subcellularLocation>
</comment>
<dbReference type="PANTHER" id="PTHR31760:SF0">
    <property type="entry name" value="S-ADENOSYL-L-METHIONINE-DEPENDENT METHYLTRANSFERASES SUPERFAMILY PROTEIN"/>
    <property type="match status" value="1"/>
</dbReference>
<evidence type="ECO:0000256" key="1">
    <source>
        <dbReference type="ARBA" id="ARBA00022490"/>
    </source>
</evidence>
<keyword evidence="3 6" id="KW-0489">Methyltransferase</keyword>
<evidence type="ECO:0000256" key="5">
    <source>
        <dbReference type="ARBA" id="ARBA00022691"/>
    </source>
</evidence>
<dbReference type="InterPro" id="IPR003682">
    <property type="entry name" value="rRNA_ssu_MeTfrase_G"/>
</dbReference>
<evidence type="ECO:0000256" key="6">
    <source>
        <dbReference type="HAMAP-Rule" id="MF_00074"/>
    </source>
</evidence>
<dbReference type="InterPro" id="IPR029063">
    <property type="entry name" value="SAM-dependent_MTases_sf"/>
</dbReference>
<dbReference type="GO" id="GO:0005829">
    <property type="term" value="C:cytosol"/>
    <property type="evidence" value="ECO:0007669"/>
    <property type="project" value="TreeGrafter"/>
</dbReference>
<dbReference type="HAMAP" id="MF_00074">
    <property type="entry name" value="16SrRNA_methyltr_G"/>
    <property type="match status" value="1"/>
</dbReference>
<dbReference type="Proteomes" id="UP000182108">
    <property type="component" value="Unassembled WGS sequence"/>
</dbReference>
<dbReference type="NCBIfam" id="TIGR00138">
    <property type="entry name" value="rsmG_gidB"/>
    <property type="match status" value="1"/>
</dbReference>
<protein>
    <recommendedName>
        <fullName evidence="6">Ribosomal RNA small subunit methyltransferase G</fullName>
        <ecNumber evidence="6">2.1.1.170</ecNumber>
    </recommendedName>
    <alternativeName>
        <fullName evidence="6">16S rRNA 7-methylguanosine methyltransferase</fullName>
        <shortName evidence="6">16S rRNA m7G methyltransferase</shortName>
    </alternativeName>
</protein>